<organism evidence="3 4">
    <name type="scientific">Paenibacillus chitinolyticus</name>
    <dbReference type="NCBI Taxonomy" id="79263"/>
    <lineage>
        <taxon>Bacteria</taxon>
        <taxon>Bacillati</taxon>
        <taxon>Bacillota</taxon>
        <taxon>Bacilli</taxon>
        <taxon>Bacillales</taxon>
        <taxon>Paenibacillaceae</taxon>
        <taxon>Paenibacillus</taxon>
    </lineage>
</organism>
<protein>
    <submittedName>
        <fullName evidence="3">HEAT repeat domain-containing protein</fullName>
    </submittedName>
</protein>
<sequence length="621" mass="70895">MSIDLLFDLNREVRRLFIAGSGMAAGDFNLKKILPQLHKFGESAAVFKRIAQAVEEVLESNREDGAVKLLDLGTLLTSVLHTQGKTEPQTERHAIAGTQIQIGTNIPYRKLQPLIEALNTKGSGRWEVIHQAHEEGLFNDFRVMFSAVDALDDGYSEIADFIHNQVLLAYGPEILPVLHQQFRQQGGKGDARRLEHIYRLQQEEGLDLYLAAAGEGSVEVRAAVIKILGHFADQESFILEQADDKKKEIREAAYHALSTLGTEQALDRLFAVLKSKDREMAVEPIRRSSSFRLANQVIAHADAAFERILVSLAQKKTKVTENEADKEKKKEKNKELEKAVEELYVDLQSLDGFESEEVYTLLTKLLSTPGFVSQHTYWLQNMAVNMLQNMQYSEALPFVLDLQDKHKKAFICNSLWAAFKLLSPADVYERFAPEFEERSRKTVKELLDYIPRIIPNMVRQLNADLEEEQQWTQNWDARWIDLFMKMNQDDLVCRLVYGTATRPSSTVITYLIHKCKNQLDLSNDNTAQMLITLLKLGHEEAPDLVMEALENGGIKRYYYLYSNSLLFHLFHMLPYTYADQLEHFAQSPKGERFKEQLLEIVENLRAKQAEGTVEAQKGMSV</sequence>
<dbReference type="Pfam" id="PF13646">
    <property type="entry name" value="HEAT_2"/>
    <property type="match status" value="1"/>
</dbReference>
<evidence type="ECO:0000313" key="3">
    <source>
        <dbReference type="EMBL" id="QAV17900.1"/>
    </source>
</evidence>
<evidence type="ECO:0000313" key="2">
    <source>
        <dbReference type="EMBL" id="MCY9595031.1"/>
    </source>
</evidence>
<dbReference type="GeneID" id="95375053"/>
<dbReference type="EMBL" id="JAMDMJ010000004">
    <property type="protein sequence ID" value="MCY9595031.1"/>
    <property type="molecule type" value="Genomic_DNA"/>
</dbReference>
<dbReference type="SUPFAM" id="SSF48371">
    <property type="entry name" value="ARM repeat"/>
    <property type="match status" value="1"/>
</dbReference>
<dbReference type="Proteomes" id="UP000288943">
    <property type="component" value="Chromosome"/>
</dbReference>
<dbReference type="RefSeq" id="WP_042230971.1">
    <property type="nucleotide sequence ID" value="NZ_CP026520.1"/>
</dbReference>
<dbReference type="KEGG" id="pchi:PC41400_09560"/>
<dbReference type="InterPro" id="IPR011989">
    <property type="entry name" value="ARM-like"/>
</dbReference>
<keyword evidence="1" id="KW-0175">Coiled coil</keyword>
<name>A0A410WU89_9BACL</name>
<accession>A0A410WU89</accession>
<dbReference type="OrthoDB" id="83685at2"/>
<dbReference type="Gene3D" id="1.25.10.10">
    <property type="entry name" value="Leucine-rich Repeat Variant"/>
    <property type="match status" value="1"/>
</dbReference>
<dbReference type="Proteomes" id="UP001527202">
    <property type="component" value="Unassembled WGS sequence"/>
</dbReference>
<dbReference type="AlphaFoldDB" id="A0A410WU89"/>
<evidence type="ECO:0000256" key="1">
    <source>
        <dbReference type="SAM" id="Coils"/>
    </source>
</evidence>
<gene>
    <name evidence="2" type="ORF">M5X16_04475</name>
    <name evidence="3" type="ORF">PC41400_09560</name>
</gene>
<dbReference type="InterPro" id="IPR016024">
    <property type="entry name" value="ARM-type_fold"/>
</dbReference>
<reference evidence="2 5" key="2">
    <citation type="submission" date="2022-05" db="EMBL/GenBank/DDBJ databases">
        <title>Genome Sequencing of Bee-Associated Microbes.</title>
        <authorList>
            <person name="Dunlap C."/>
        </authorList>
    </citation>
    <scope>NUCLEOTIDE SEQUENCE [LARGE SCALE GENOMIC DNA]</scope>
    <source>
        <strain evidence="2 5">NRRL B-23120</strain>
    </source>
</reference>
<reference evidence="3 4" key="1">
    <citation type="submission" date="2018-01" db="EMBL/GenBank/DDBJ databases">
        <title>The whole genome sequencing and assembly of Paenibacillus chitinolyticus KCCM 41400 strain.</title>
        <authorList>
            <person name="Kim J.-Y."/>
            <person name="Park M.-K."/>
            <person name="Lee Y.-J."/>
            <person name="Yi H."/>
            <person name="Bahn Y.-S."/>
            <person name="Kim J.F."/>
            <person name="Lee D.-W."/>
        </authorList>
    </citation>
    <scope>NUCLEOTIDE SEQUENCE [LARGE SCALE GENOMIC DNA]</scope>
    <source>
        <strain evidence="3 4">KCCM 41400</strain>
    </source>
</reference>
<evidence type="ECO:0000313" key="5">
    <source>
        <dbReference type="Proteomes" id="UP001527202"/>
    </source>
</evidence>
<proteinExistence type="predicted"/>
<keyword evidence="5" id="KW-1185">Reference proteome</keyword>
<feature type="coiled-coil region" evidence="1">
    <location>
        <begin position="312"/>
        <end position="346"/>
    </location>
</feature>
<evidence type="ECO:0000313" key="4">
    <source>
        <dbReference type="Proteomes" id="UP000288943"/>
    </source>
</evidence>
<dbReference type="EMBL" id="CP026520">
    <property type="protein sequence ID" value="QAV17900.1"/>
    <property type="molecule type" value="Genomic_DNA"/>
</dbReference>